<dbReference type="EMBL" id="PFOB01000057">
    <property type="protein sequence ID" value="PIZ62366.1"/>
    <property type="molecule type" value="Genomic_DNA"/>
</dbReference>
<dbReference type="Proteomes" id="UP000228503">
    <property type="component" value="Unassembled WGS sequence"/>
</dbReference>
<accession>A0A2M7TX01</accession>
<evidence type="ECO:0000313" key="2">
    <source>
        <dbReference type="Proteomes" id="UP000228503"/>
    </source>
</evidence>
<dbReference type="AlphaFoldDB" id="A0A2M7TX01"/>
<evidence type="ECO:0000313" key="1">
    <source>
        <dbReference type="EMBL" id="PIZ62366.1"/>
    </source>
</evidence>
<proteinExistence type="predicted"/>
<sequence>MNNQKNHLLKCRICQRELTVLATHIIRSHKITTAEYKSRFPGSKMTTDEFRGKLSTTAKSRFKKNPHLRIQVASRTFDFIKNERLRILLSRDYKTAKMCLRNTLWKPAIILYASLIEAILIENTGKGSFATALEGALKDGVVSETEFHQIHIVRDSRNFVHLHKELSVEGKGVINDYWAKTLSDICESLINRLRNAKKL</sequence>
<name>A0A2M7TX01_9BACT</name>
<organism evidence="1 2">
    <name type="scientific">Candidatus Roizmanbacteria bacterium CG_4_10_14_0_2_um_filter_39_13</name>
    <dbReference type="NCBI Taxonomy" id="1974825"/>
    <lineage>
        <taxon>Bacteria</taxon>
        <taxon>Candidatus Roizmaniibacteriota</taxon>
    </lineage>
</organism>
<comment type="caution">
    <text evidence="1">The sequence shown here is derived from an EMBL/GenBank/DDBJ whole genome shotgun (WGS) entry which is preliminary data.</text>
</comment>
<reference evidence="2" key="1">
    <citation type="submission" date="2017-09" db="EMBL/GenBank/DDBJ databases">
        <title>Depth-based differentiation of microbial function through sediment-hosted aquifers and enrichment of novel symbionts in the deep terrestrial subsurface.</title>
        <authorList>
            <person name="Probst A.J."/>
            <person name="Ladd B."/>
            <person name="Jarett J.K."/>
            <person name="Geller-Mcgrath D.E."/>
            <person name="Sieber C.M.K."/>
            <person name="Emerson J.B."/>
            <person name="Anantharaman K."/>
            <person name="Thomas B.C."/>
            <person name="Malmstrom R."/>
            <person name="Stieglmeier M."/>
            <person name="Klingl A."/>
            <person name="Woyke T."/>
            <person name="Ryan C.M."/>
            <person name="Banfield J.F."/>
        </authorList>
    </citation>
    <scope>NUCLEOTIDE SEQUENCE [LARGE SCALE GENOMIC DNA]</scope>
</reference>
<protein>
    <recommendedName>
        <fullName evidence="3">DUF4145 domain-containing protein</fullName>
    </recommendedName>
</protein>
<evidence type="ECO:0008006" key="3">
    <source>
        <dbReference type="Google" id="ProtNLM"/>
    </source>
</evidence>
<gene>
    <name evidence="1" type="ORF">COY16_04495</name>
</gene>